<evidence type="ECO:0008006" key="3">
    <source>
        <dbReference type="Google" id="ProtNLM"/>
    </source>
</evidence>
<organism evidence="1 2">
    <name type="scientific">Hevea brasiliensis</name>
    <name type="common">Para rubber tree</name>
    <name type="synonym">Siphonia brasiliensis</name>
    <dbReference type="NCBI Taxonomy" id="3981"/>
    <lineage>
        <taxon>Eukaryota</taxon>
        <taxon>Viridiplantae</taxon>
        <taxon>Streptophyta</taxon>
        <taxon>Embryophyta</taxon>
        <taxon>Tracheophyta</taxon>
        <taxon>Spermatophyta</taxon>
        <taxon>Magnoliopsida</taxon>
        <taxon>eudicotyledons</taxon>
        <taxon>Gunneridae</taxon>
        <taxon>Pentapetalae</taxon>
        <taxon>rosids</taxon>
        <taxon>fabids</taxon>
        <taxon>Malpighiales</taxon>
        <taxon>Euphorbiaceae</taxon>
        <taxon>Crotonoideae</taxon>
        <taxon>Micrandreae</taxon>
        <taxon>Hevea</taxon>
    </lineage>
</organism>
<name>A0A6A6M8I7_HEVBR</name>
<dbReference type="EMBL" id="JAAGAX010000007">
    <property type="protein sequence ID" value="KAF2308838.1"/>
    <property type="molecule type" value="Genomic_DNA"/>
</dbReference>
<gene>
    <name evidence="1" type="ORF">GH714_021622</name>
</gene>
<keyword evidence="2" id="KW-1185">Reference proteome</keyword>
<accession>A0A6A6M8I7</accession>
<reference evidence="1 2" key="1">
    <citation type="journal article" date="2020" name="Mol. Plant">
        <title>The Chromosome-Based Rubber Tree Genome Provides New Insights into Spurge Genome Evolution and Rubber Biosynthesis.</title>
        <authorList>
            <person name="Liu J."/>
            <person name="Shi C."/>
            <person name="Shi C.C."/>
            <person name="Li W."/>
            <person name="Zhang Q.J."/>
            <person name="Zhang Y."/>
            <person name="Li K."/>
            <person name="Lu H.F."/>
            <person name="Shi C."/>
            <person name="Zhu S.T."/>
            <person name="Xiao Z.Y."/>
            <person name="Nan H."/>
            <person name="Yue Y."/>
            <person name="Zhu X.G."/>
            <person name="Wu Y."/>
            <person name="Hong X.N."/>
            <person name="Fan G.Y."/>
            <person name="Tong Y."/>
            <person name="Zhang D."/>
            <person name="Mao C.L."/>
            <person name="Liu Y.L."/>
            <person name="Hao S.J."/>
            <person name="Liu W.Q."/>
            <person name="Lv M.Q."/>
            <person name="Zhang H.B."/>
            <person name="Liu Y."/>
            <person name="Hu-Tang G.R."/>
            <person name="Wang J.P."/>
            <person name="Wang J.H."/>
            <person name="Sun Y.H."/>
            <person name="Ni S.B."/>
            <person name="Chen W.B."/>
            <person name="Zhang X.C."/>
            <person name="Jiao Y.N."/>
            <person name="Eichler E.E."/>
            <person name="Li G.H."/>
            <person name="Liu X."/>
            <person name="Gao L.Z."/>
        </authorList>
    </citation>
    <scope>NUCLEOTIDE SEQUENCE [LARGE SCALE GENOMIC DNA]</scope>
    <source>
        <strain evidence="2">cv. GT1</strain>
        <tissue evidence="1">Leaf</tissue>
    </source>
</reference>
<dbReference type="Proteomes" id="UP000467840">
    <property type="component" value="Chromosome 17"/>
</dbReference>
<protein>
    <recommendedName>
        <fullName evidence="3">Retrotransposon gag domain-containing protein</fullName>
    </recommendedName>
</protein>
<sequence>MGKQTIMEEESVKQHLRSPHSIEFAPVTIYTLGTQNASYRGSNIAIKKVRFNPIGIIPLHFEERTHISYDEHVLNAPPNIHFRQDPHFEHYDPHSRAFDRNYRQPDPHGRLFDRDHRQPPRYANNEHVDIIRKVKLNAPEYDGKLDPNIFIDWLDGLKAYCDFYHMTDLEHVHFAKIKLIGATRKYWQSVQCNMKRLNEPPITQWAVMKSKLKEKYAPSYYEDNLVHELRTLSLYFISLLVY</sequence>
<evidence type="ECO:0000313" key="1">
    <source>
        <dbReference type="EMBL" id="KAF2308838.1"/>
    </source>
</evidence>
<dbReference type="AlphaFoldDB" id="A0A6A6M8I7"/>
<evidence type="ECO:0000313" key="2">
    <source>
        <dbReference type="Proteomes" id="UP000467840"/>
    </source>
</evidence>
<comment type="caution">
    <text evidence="1">The sequence shown here is derived from an EMBL/GenBank/DDBJ whole genome shotgun (WGS) entry which is preliminary data.</text>
</comment>
<proteinExistence type="predicted"/>